<dbReference type="PANTHER" id="PTHR43884">
    <property type="entry name" value="ACYL-COA DEHYDROGENASE"/>
    <property type="match status" value="1"/>
</dbReference>
<accession>A0A6N9T372</accession>
<dbReference type="EMBL" id="JAAAMG010000006">
    <property type="protein sequence ID" value="NDW04645.1"/>
    <property type="molecule type" value="Genomic_DNA"/>
</dbReference>
<dbReference type="InterPro" id="IPR009100">
    <property type="entry name" value="AcylCoA_DH/oxidase_NM_dom_sf"/>
</dbReference>
<organism evidence="5 6">
    <name type="scientific">Jiella pacifica</name>
    <dbReference type="NCBI Taxonomy" id="2696469"/>
    <lineage>
        <taxon>Bacteria</taxon>
        <taxon>Pseudomonadati</taxon>
        <taxon>Pseudomonadota</taxon>
        <taxon>Alphaproteobacteria</taxon>
        <taxon>Hyphomicrobiales</taxon>
        <taxon>Aurantimonadaceae</taxon>
        <taxon>Jiella</taxon>
    </lineage>
</organism>
<evidence type="ECO:0000259" key="4">
    <source>
        <dbReference type="Pfam" id="PF00441"/>
    </source>
</evidence>
<evidence type="ECO:0000256" key="3">
    <source>
        <dbReference type="ARBA" id="ARBA00022827"/>
    </source>
</evidence>
<dbReference type="InterPro" id="IPR046373">
    <property type="entry name" value="Acyl-CoA_Oxase/DH_mid-dom_sf"/>
</dbReference>
<protein>
    <recommendedName>
        <fullName evidence="4">Acyl-CoA dehydrogenase/oxidase C-terminal domain-containing protein</fullName>
    </recommendedName>
</protein>
<evidence type="ECO:0000313" key="6">
    <source>
        <dbReference type="Proteomes" id="UP000469011"/>
    </source>
</evidence>
<dbReference type="SUPFAM" id="SSF47203">
    <property type="entry name" value="Acyl-CoA dehydrogenase C-terminal domain-like"/>
    <property type="match status" value="1"/>
</dbReference>
<dbReference type="GO" id="GO:0003995">
    <property type="term" value="F:acyl-CoA dehydrogenase activity"/>
    <property type="evidence" value="ECO:0007669"/>
    <property type="project" value="TreeGrafter"/>
</dbReference>
<dbReference type="InterPro" id="IPR009075">
    <property type="entry name" value="AcylCo_DH/oxidase_C"/>
</dbReference>
<comment type="caution">
    <text evidence="5">The sequence shown here is derived from an EMBL/GenBank/DDBJ whole genome shotgun (WGS) entry which is preliminary data.</text>
</comment>
<gene>
    <name evidence="5" type="ORF">GTK09_09415</name>
</gene>
<dbReference type="AlphaFoldDB" id="A0A6N9T372"/>
<sequence>MKVAGSEISLLIVDTDTPGIARTPIKKSGMKALDTCELTFADACVPAAALLGGSGKGLLYFFTFVGLERLMLAIYAQASAVAILQELLAFCDGRKTSAGSILDCQFIYCRLADLYGECAANQAFIDACIVDQARGRYDPHAASLAKLRATETLKSVALLGVQFRGAQGVSGESGERAAQDVIDSCVQSIWGGANDVLRDAIGKQLVNSI</sequence>
<dbReference type="Pfam" id="PF00441">
    <property type="entry name" value="Acyl-CoA_dh_1"/>
    <property type="match status" value="1"/>
</dbReference>
<dbReference type="Gene3D" id="1.20.140.10">
    <property type="entry name" value="Butyryl-CoA Dehydrogenase, subunit A, domain 3"/>
    <property type="match status" value="1"/>
</dbReference>
<dbReference type="PANTHER" id="PTHR43884:SF12">
    <property type="entry name" value="ISOVALERYL-COA DEHYDROGENASE, MITOCHONDRIAL-RELATED"/>
    <property type="match status" value="1"/>
</dbReference>
<dbReference type="GO" id="GO:0033539">
    <property type="term" value="P:fatty acid beta-oxidation using acyl-CoA dehydrogenase"/>
    <property type="evidence" value="ECO:0007669"/>
    <property type="project" value="TreeGrafter"/>
</dbReference>
<dbReference type="InterPro" id="IPR036250">
    <property type="entry name" value="AcylCo_DH-like_C"/>
</dbReference>
<keyword evidence="2" id="KW-0285">Flavoprotein</keyword>
<feature type="domain" description="Acyl-CoA dehydrogenase/oxidase C-terminal" evidence="4">
    <location>
        <begin position="55"/>
        <end position="205"/>
    </location>
</feature>
<keyword evidence="6" id="KW-1185">Reference proteome</keyword>
<reference evidence="5 6" key="1">
    <citation type="submission" date="2020-01" db="EMBL/GenBank/DDBJ databases">
        <title>Jiella pacifica sp. nov.</title>
        <authorList>
            <person name="Xue Z."/>
            <person name="Zhu S."/>
            <person name="Chen J."/>
            <person name="Yang J."/>
        </authorList>
    </citation>
    <scope>NUCLEOTIDE SEQUENCE [LARGE SCALE GENOMIC DNA]</scope>
    <source>
        <strain evidence="5 6">40Bstr34</strain>
    </source>
</reference>
<keyword evidence="3" id="KW-0274">FAD</keyword>
<evidence type="ECO:0000256" key="2">
    <source>
        <dbReference type="ARBA" id="ARBA00022630"/>
    </source>
</evidence>
<dbReference type="GO" id="GO:0046359">
    <property type="term" value="P:butyrate catabolic process"/>
    <property type="evidence" value="ECO:0007669"/>
    <property type="project" value="TreeGrafter"/>
</dbReference>
<dbReference type="Gene3D" id="2.40.110.10">
    <property type="entry name" value="Butyryl-CoA Dehydrogenase, subunit A, domain 2"/>
    <property type="match status" value="1"/>
</dbReference>
<dbReference type="RefSeq" id="WP_163462896.1">
    <property type="nucleotide sequence ID" value="NZ_JAAAMG010000006.1"/>
</dbReference>
<dbReference type="Proteomes" id="UP000469011">
    <property type="component" value="Unassembled WGS sequence"/>
</dbReference>
<proteinExistence type="inferred from homology"/>
<evidence type="ECO:0000313" key="5">
    <source>
        <dbReference type="EMBL" id="NDW04645.1"/>
    </source>
</evidence>
<name>A0A6N9T372_9HYPH</name>
<comment type="similarity">
    <text evidence="1">Belongs to the acyl-CoA dehydrogenase family.</text>
</comment>
<evidence type="ECO:0000256" key="1">
    <source>
        <dbReference type="ARBA" id="ARBA00009347"/>
    </source>
</evidence>
<dbReference type="SUPFAM" id="SSF56645">
    <property type="entry name" value="Acyl-CoA dehydrogenase NM domain-like"/>
    <property type="match status" value="1"/>
</dbReference>